<feature type="DNA-binding region" description="H-T-H motif" evidence="5">
    <location>
        <begin position="38"/>
        <end position="57"/>
    </location>
</feature>
<keyword evidence="3 5" id="KW-0238">DNA-binding</keyword>
<comment type="caution">
    <text evidence="7">The sequence shown here is derived from an EMBL/GenBank/DDBJ whole genome shotgun (WGS) entry which is preliminary data.</text>
</comment>
<gene>
    <name evidence="7" type="ORF">GCM10022255_072430</name>
</gene>
<dbReference type="InterPro" id="IPR050109">
    <property type="entry name" value="HTH-type_TetR-like_transc_reg"/>
</dbReference>
<dbReference type="Gene3D" id="1.10.10.60">
    <property type="entry name" value="Homeodomain-like"/>
    <property type="match status" value="1"/>
</dbReference>
<keyword evidence="1" id="KW-0678">Repressor</keyword>
<evidence type="ECO:0000256" key="1">
    <source>
        <dbReference type="ARBA" id="ARBA00022491"/>
    </source>
</evidence>
<dbReference type="Gene3D" id="1.10.357.10">
    <property type="entry name" value="Tetracycline Repressor, domain 2"/>
    <property type="match status" value="1"/>
</dbReference>
<dbReference type="PANTHER" id="PTHR30055:SF234">
    <property type="entry name" value="HTH-TYPE TRANSCRIPTIONAL REGULATOR BETI"/>
    <property type="match status" value="1"/>
</dbReference>
<name>A0ABP8DIS7_9ACTN</name>
<keyword evidence="4" id="KW-0804">Transcription</keyword>
<dbReference type="InterPro" id="IPR036271">
    <property type="entry name" value="Tet_transcr_reg_TetR-rel_C_sf"/>
</dbReference>
<dbReference type="Pfam" id="PF02909">
    <property type="entry name" value="TetR_C_1"/>
    <property type="match status" value="1"/>
</dbReference>
<dbReference type="InterPro" id="IPR001647">
    <property type="entry name" value="HTH_TetR"/>
</dbReference>
<dbReference type="InterPro" id="IPR003012">
    <property type="entry name" value="Tet_transcr_reg_TetR"/>
</dbReference>
<dbReference type="InterPro" id="IPR009057">
    <property type="entry name" value="Homeodomain-like_sf"/>
</dbReference>
<sequence>MYSVPPKRQRGERAGLTREQVLDAALDLVDEAGLPSLTMRALGARLGVEAMTLYHYVPNKDALIDGMVERVFTAASPPASPRGDWRTYLRTYAHDLRRVLLLHPGVLPAVVRPAVTPATLDSVETGLRMLRWAGFPLGMAVDALNSLTLFVLGHTGAEVGISSASGAGSPDWLAGLDESRYPLLLESVRTAAGTDDAARFTFAVESLLAGFAAQLAAA</sequence>
<evidence type="ECO:0000256" key="2">
    <source>
        <dbReference type="ARBA" id="ARBA00023015"/>
    </source>
</evidence>
<dbReference type="SUPFAM" id="SSF46689">
    <property type="entry name" value="Homeodomain-like"/>
    <property type="match status" value="1"/>
</dbReference>
<evidence type="ECO:0000313" key="7">
    <source>
        <dbReference type="EMBL" id="GAA4257065.1"/>
    </source>
</evidence>
<dbReference type="Pfam" id="PF00440">
    <property type="entry name" value="TetR_N"/>
    <property type="match status" value="1"/>
</dbReference>
<evidence type="ECO:0000256" key="5">
    <source>
        <dbReference type="PROSITE-ProRule" id="PRU00335"/>
    </source>
</evidence>
<organism evidence="7 8">
    <name type="scientific">Dactylosporangium darangshiense</name>
    <dbReference type="NCBI Taxonomy" id="579108"/>
    <lineage>
        <taxon>Bacteria</taxon>
        <taxon>Bacillati</taxon>
        <taxon>Actinomycetota</taxon>
        <taxon>Actinomycetes</taxon>
        <taxon>Micromonosporales</taxon>
        <taxon>Micromonosporaceae</taxon>
        <taxon>Dactylosporangium</taxon>
    </lineage>
</organism>
<proteinExistence type="predicted"/>
<dbReference type="PROSITE" id="PS50977">
    <property type="entry name" value="HTH_TETR_2"/>
    <property type="match status" value="1"/>
</dbReference>
<evidence type="ECO:0000259" key="6">
    <source>
        <dbReference type="PROSITE" id="PS50977"/>
    </source>
</evidence>
<dbReference type="Proteomes" id="UP001500620">
    <property type="component" value="Unassembled WGS sequence"/>
</dbReference>
<protein>
    <submittedName>
        <fullName evidence="7">TetR/AcrR family transcriptional regulator C-terminal domain-containing protein</fullName>
    </submittedName>
</protein>
<evidence type="ECO:0000313" key="8">
    <source>
        <dbReference type="Proteomes" id="UP001500620"/>
    </source>
</evidence>
<dbReference type="PRINTS" id="PR00455">
    <property type="entry name" value="HTHTETR"/>
</dbReference>
<evidence type="ECO:0000256" key="3">
    <source>
        <dbReference type="ARBA" id="ARBA00023125"/>
    </source>
</evidence>
<dbReference type="PANTHER" id="PTHR30055">
    <property type="entry name" value="HTH-TYPE TRANSCRIPTIONAL REGULATOR RUTR"/>
    <property type="match status" value="1"/>
</dbReference>
<feature type="domain" description="HTH tetR-type" evidence="6">
    <location>
        <begin position="15"/>
        <end position="75"/>
    </location>
</feature>
<keyword evidence="2" id="KW-0805">Transcription regulation</keyword>
<dbReference type="PRINTS" id="PR00400">
    <property type="entry name" value="TETREPRESSOR"/>
</dbReference>
<dbReference type="SUPFAM" id="SSF48498">
    <property type="entry name" value="Tetracyclin repressor-like, C-terminal domain"/>
    <property type="match status" value="1"/>
</dbReference>
<keyword evidence="8" id="KW-1185">Reference proteome</keyword>
<accession>A0ABP8DIS7</accession>
<reference evidence="8" key="1">
    <citation type="journal article" date="2019" name="Int. J. Syst. Evol. Microbiol.">
        <title>The Global Catalogue of Microorganisms (GCM) 10K type strain sequencing project: providing services to taxonomists for standard genome sequencing and annotation.</title>
        <authorList>
            <consortium name="The Broad Institute Genomics Platform"/>
            <consortium name="The Broad Institute Genome Sequencing Center for Infectious Disease"/>
            <person name="Wu L."/>
            <person name="Ma J."/>
        </authorList>
    </citation>
    <scope>NUCLEOTIDE SEQUENCE [LARGE SCALE GENOMIC DNA]</scope>
    <source>
        <strain evidence="8">JCM 17441</strain>
    </source>
</reference>
<dbReference type="EMBL" id="BAABAT010000026">
    <property type="protein sequence ID" value="GAA4257065.1"/>
    <property type="molecule type" value="Genomic_DNA"/>
</dbReference>
<evidence type="ECO:0000256" key="4">
    <source>
        <dbReference type="ARBA" id="ARBA00023163"/>
    </source>
</evidence>
<dbReference type="InterPro" id="IPR004111">
    <property type="entry name" value="Repressor_TetR_C"/>
</dbReference>